<evidence type="ECO:0000313" key="2">
    <source>
        <dbReference type="Proteomes" id="UP000813463"/>
    </source>
</evidence>
<name>A0ABM3QZA4_SPIOL</name>
<accession>A0ABM3QZA4</accession>
<dbReference type="RefSeq" id="XP_056688705.1">
    <property type="nucleotide sequence ID" value="XM_056832727.1"/>
</dbReference>
<keyword evidence="2" id="KW-1185">Reference proteome</keyword>
<reference evidence="3" key="2">
    <citation type="submission" date="2025-08" db="UniProtKB">
        <authorList>
            <consortium name="RefSeq"/>
        </authorList>
    </citation>
    <scope>IDENTIFICATION</scope>
    <source>
        <tissue evidence="3">Leaf</tissue>
    </source>
</reference>
<protein>
    <recommendedName>
        <fullName evidence="1">Reverse transcriptase zinc-binding domain-containing protein</fullName>
    </recommendedName>
</protein>
<feature type="domain" description="Reverse transcriptase zinc-binding" evidence="1">
    <location>
        <begin position="23"/>
        <end position="63"/>
    </location>
</feature>
<dbReference type="PANTHER" id="PTHR33116">
    <property type="entry name" value="REVERSE TRANSCRIPTASE ZINC-BINDING DOMAIN-CONTAINING PROTEIN-RELATED-RELATED"/>
    <property type="match status" value="1"/>
</dbReference>
<gene>
    <name evidence="3" type="primary">LOC130463561</name>
</gene>
<proteinExistence type="predicted"/>
<sequence length="164" mass="19002">MSRKIALIIGIRILVPIYNKKNRNSLKTKDRLYKLKVGYDDLCPLCGTSSETANHLFFDCHFSINCKNQIMSWLGFQHSRNSVAILLKHIQRYAKSKVQKTVMYTAVACLVYHIWKARNSSVWRAQVPVIKNTVKIIQTEVKSRVANLLSKKICNRDKDWFSSL</sequence>
<organism evidence="2 3">
    <name type="scientific">Spinacia oleracea</name>
    <name type="common">Spinach</name>
    <dbReference type="NCBI Taxonomy" id="3562"/>
    <lineage>
        <taxon>Eukaryota</taxon>
        <taxon>Viridiplantae</taxon>
        <taxon>Streptophyta</taxon>
        <taxon>Embryophyta</taxon>
        <taxon>Tracheophyta</taxon>
        <taxon>Spermatophyta</taxon>
        <taxon>Magnoliopsida</taxon>
        <taxon>eudicotyledons</taxon>
        <taxon>Gunneridae</taxon>
        <taxon>Pentapetalae</taxon>
        <taxon>Caryophyllales</taxon>
        <taxon>Chenopodiaceae</taxon>
        <taxon>Chenopodioideae</taxon>
        <taxon>Anserineae</taxon>
        <taxon>Spinacia</taxon>
    </lineage>
</organism>
<dbReference type="Proteomes" id="UP000813463">
    <property type="component" value="Chromosome 6"/>
</dbReference>
<dbReference type="Pfam" id="PF13966">
    <property type="entry name" value="zf-RVT"/>
    <property type="match status" value="1"/>
</dbReference>
<evidence type="ECO:0000313" key="3">
    <source>
        <dbReference type="RefSeq" id="XP_056688705.1"/>
    </source>
</evidence>
<dbReference type="PANTHER" id="PTHR33116:SF84">
    <property type="entry name" value="RNA-DIRECTED DNA POLYMERASE"/>
    <property type="match status" value="1"/>
</dbReference>
<dbReference type="InterPro" id="IPR026960">
    <property type="entry name" value="RVT-Znf"/>
</dbReference>
<reference evidence="2" key="1">
    <citation type="journal article" date="2021" name="Nat. Commun.">
        <title>Genomic analyses provide insights into spinach domestication and the genetic basis of agronomic traits.</title>
        <authorList>
            <person name="Cai X."/>
            <person name="Sun X."/>
            <person name="Xu C."/>
            <person name="Sun H."/>
            <person name="Wang X."/>
            <person name="Ge C."/>
            <person name="Zhang Z."/>
            <person name="Wang Q."/>
            <person name="Fei Z."/>
            <person name="Jiao C."/>
            <person name="Wang Q."/>
        </authorList>
    </citation>
    <scope>NUCLEOTIDE SEQUENCE [LARGE SCALE GENOMIC DNA]</scope>
    <source>
        <strain evidence="2">cv. Varoflay</strain>
    </source>
</reference>
<dbReference type="GeneID" id="130463561"/>
<evidence type="ECO:0000259" key="1">
    <source>
        <dbReference type="Pfam" id="PF13966"/>
    </source>
</evidence>